<dbReference type="InterPro" id="IPR011600">
    <property type="entry name" value="Pept_C14_caspase"/>
</dbReference>
<gene>
    <name evidence="12" type="ORF">CCMP2556_LOCUS31443</name>
</gene>
<organism evidence="12 13">
    <name type="scientific">Durusdinium trenchii</name>
    <dbReference type="NCBI Taxonomy" id="1381693"/>
    <lineage>
        <taxon>Eukaryota</taxon>
        <taxon>Sar</taxon>
        <taxon>Alveolata</taxon>
        <taxon>Dinophyceae</taxon>
        <taxon>Suessiales</taxon>
        <taxon>Symbiodiniaceae</taxon>
        <taxon>Durusdinium</taxon>
    </lineage>
</organism>
<feature type="region of interest" description="Disordered" evidence="10">
    <location>
        <begin position="647"/>
        <end position="688"/>
    </location>
</feature>
<feature type="compositionally biased region" description="Basic and acidic residues" evidence="10">
    <location>
        <begin position="531"/>
        <end position="540"/>
    </location>
</feature>
<keyword evidence="3" id="KW-0602">Photosynthesis</keyword>
<evidence type="ECO:0000259" key="11">
    <source>
        <dbReference type="PROSITE" id="PS51296"/>
    </source>
</evidence>
<dbReference type="SUPFAM" id="SSF103511">
    <property type="entry name" value="Chlorophyll a-b binding protein"/>
    <property type="match status" value="1"/>
</dbReference>
<keyword evidence="2" id="KW-0150">Chloroplast</keyword>
<keyword evidence="9" id="KW-0175">Coiled coil</keyword>
<evidence type="ECO:0000256" key="8">
    <source>
        <dbReference type="ARBA" id="ARBA00023014"/>
    </source>
</evidence>
<feature type="compositionally biased region" description="Basic and acidic residues" evidence="10">
    <location>
        <begin position="58"/>
        <end position="68"/>
    </location>
</feature>
<dbReference type="Pfam" id="PF00656">
    <property type="entry name" value="Peptidase_C14"/>
    <property type="match status" value="1"/>
</dbReference>
<dbReference type="Proteomes" id="UP001642484">
    <property type="component" value="Unassembled WGS sequence"/>
</dbReference>
<feature type="compositionally biased region" description="Low complexity" evidence="10">
    <location>
        <begin position="543"/>
        <end position="557"/>
    </location>
</feature>
<keyword evidence="4" id="KW-0934">Plastid</keyword>
<dbReference type="InterPro" id="IPR036922">
    <property type="entry name" value="Rieske_2Fe-2S_sf"/>
</dbReference>
<dbReference type="InterPro" id="IPR022796">
    <property type="entry name" value="Chloroa_b-bind"/>
</dbReference>
<comment type="caution">
    <text evidence="12">The sequence shown here is derived from an EMBL/GenBank/DDBJ whole genome shotgun (WGS) entry which is preliminary data.</text>
</comment>
<dbReference type="InterPro" id="IPR001344">
    <property type="entry name" value="Chloro_AB-bd_pln"/>
</dbReference>
<dbReference type="InterPro" id="IPR017941">
    <property type="entry name" value="Rieske_2Fe-2S"/>
</dbReference>
<dbReference type="EMBL" id="CAXAMN010021851">
    <property type="protein sequence ID" value="CAK9064019.1"/>
    <property type="molecule type" value="Genomic_DNA"/>
</dbReference>
<sequence>MGDEERSTLRPVRTEGLATLTGEAWPPMVPREEMEGHDIPIPKASELGPGQRVLGSPRPDRRADKVEVSSDEEPAPSLTKANVARFSAAAAAAAGVVEPPDVDPDIGSVSPISTPGVFPWQAEKKTTKKKRADSPRSTQAHKKRKGDAGKSKAPKKLLLSGPGGMTWDPYMQREAPECPVAPCDESGAGSPPPQPQSVLSQLCWAQLRGRSSCVCAVRERNSQVNGASNYKRAAPIFHREDHRIHLLILALDYANSSQRLPSVSDAKHIEDLARQCGVHEVVTLYNHQCTKDAVRKAIKTAGSRCDVNDYFILYYEGHGTVLRDPDFQGTHDEAFVLVDPSGKASPATLLLENDFASLILENFKPETRILLLTDAGHEVPVIDLTRERWCEQLGCLKSKVKEELDEVYHMRDQIKKKLLGQAKRQEGETSTTAAPAPAVNVEAYSVKLKGLLSFVDVAAQAKAAVRQDERRELRRQVATEREEVVTLEKELEELQICLKLGAQLCDEGDSPPKTDAVPLLSAPAVNSGAEPDARPEKDEVSEAPVAKPKAPARRGSLPKPPPPKAKAKMRAKVRAVSEEDVRDADVQEDSQSRLVNLHWRASHAPPEETEIFVEKDGYLQSMSSMMERWDLVRADRMRQSIQSFEDRAGAAEAERYDSTAPGRRRRKTVTRTSPVAPPTGIAAPSVQQPGARGAATVAVGAALAAVVAAKRTGRSARHMQPVDPASYPNYKPGPSGVPMMPQVVGDWATPVPGSYKACLTMVGPDVETGSEVGKPWDPLGFSKLYDRNFDFNDNMTYPHVQWLRESELKHGRCAMLAIVGIFAQQSFHIDGYPEAPWYEALQKCYDNPQGIVGFGIAQISAFAMVIEGKFFPNDAWIGQMDREPGDLGFDPLKLAKDEATMKSMQLKELKNGRLAMMAFLSMFLGHFNAGSVPGVSALPRESGKAQGAAFCGATPASSEVGMSKTAARYTTQTILPSLAWIKTGVRASELQPTELKALTLAGNDVLIGKTEAGALFCVGNLCPHIGTPMSEGADVIGDVIVCPLHGSSFKVTTGELIDWCVSPPIIGPLTGLIVDKKNLLIFECRQGGFLGSGEVEVLVDTNAKKAYEANYWKGLLDAQGKDDGTYY</sequence>
<proteinExistence type="predicted"/>
<feature type="region of interest" description="Disordered" evidence="10">
    <location>
        <begin position="178"/>
        <end position="197"/>
    </location>
</feature>
<keyword evidence="6" id="KW-0479">Metal-binding</keyword>
<evidence type="ECO:0000256" key="3">
    <source>
        <dbReference type="ARBA" id="ARBA00022531"/>
    </source>
</evidence>
<dbReference type="Pfam" id="PF00504">
    <property type="entry name" value="Chloroa_b-bind"/>
    <property type="match status" value="1"/>
</dbReference>
<feature type="coiled-coil region" evidence="9">
    <location>
        <begin position="463"/>
        <end position="497"/>
    </location>
</feature>
<evidence type="ECO:0000313" key="12">
    <source>
        <dbReference type="EMBL" id="CAK9064019.1"/>
    </source>
</evidence>
<protein>
    <recommendedName>
        <fullName evidence="11">Rieske domain-containing protein</fullName>
    </recommendedName>
</protein>
<keyword evidence="13" id="KW-1185">Reference proteome</keyword>
<keyword evidence="7" id="KW-0408">Iron</keyword>
<dbReference type="SUPFAM" id="SSF50022">
    <property type="entry name" value="ISP domain"/>
    <property type="match status" value="1"/>
</dbReference>
<comment type="subcellular location">
    <subcellularLocation>
        <location evidence="1">Plastid</location>
        <location evidence="1">Chloroplast</location>
    </subcellularLocation>
</comment>
<evidence type="ECO:0000256" key="2">
    <source>
        <dbReference type="ARBA" id="ARBA00022528"/>
    </source>
</evidence>
<reference evidence="12 13" key="1">
    <citation type="submission" date="2024-02" db="EMBL/GenBank/DDBJ databases">
        <authorList>
            <person name="Chen Y."/>
            <person name="Shah S."/>
            <person name="Dougan E. K."/>
            <person name="Thang M."/>
            <person name="Chan C."/>
        </authorList>
    </citation>
    <scope>NUCLEOTIDE SEQUENCE [LARGE SCALE GENOMIC DNA]</scope>
</reference>
<dbReference type="Pfam" id="PF00355">
    <property type="entry name" value="Rieske"/>
    <property type="match status" value="1"/>
</dbReference>
<evidence type="ECO:0000256" key="5">
    <source>
        <dbReference type="ARBA" id="ARBA00022714"/>
    </source>
</evidence>
<feature type="compositionally biased region" description="Basic and acidic residues" evidence="10">
    <location>
        <begin position="30"/>
        <end position="40"/>
    </location>
</feature>
<keyword evidence="5" id="KW-0001">2Fe-2S</keyword>
<dbReference type="Gene3D" id="1.10.3460.10">
    <property type="entry name" value="Chlorophyll a/b binding protein domain"/>
    <property type="match status" value="1"/>
</dbReference>
<evidence type="ECO:0000256" key="1">
    <source>
        <dbReference type="ARBA" id="ARBA00004229"/>
    </source>
</evidence>
<dbReference type="Gene3D" id="3.40.50.1460">
    <property type="match status" value="1"/>
</dbReference>
<evidence type="ECO:0000256" key="6">
    <source>
        <dbReference type="ARBA" id="ARBA00022723"/>
    </source>
</evidence>
<evidence type="ECO:0000256" key="4">
    <source>
        <dbReference type="ARBA" id="ARBA00022640"/>
    </source>
</evidence>
<dbReference type="PANTHER" id="PTHR21649">
    <property type="entry name" value="CHLOROPHYLL A/B BINDING PROTEIN"/>
    <property type="match status" value="1"/>
</dbReference>
<evidence type="ECO:0000313" key="13">
    <source>
        <dbReference type="Proteomes" id="UP001642484"/>
    </source>
</evidence>
<accession>A0ABP0NKF7</accession>
<evidence type="ECO:0000256" key="10">
    <source>
        <dbReference type="SAM" id="MobiDB-lite"/>
    </source>
</evidence>
<dbReference type="PROSITE" id="PS51296">
    <property type="entry name" value="RIESKE"/>
    <property type="match status" value="1"/>
</dbReference>
<feature type="region of interest" description="Disordered" evidence="10">
    <location>
        <begin position="1"/>
        <end position="171"/>
    </location>
</feature>
<keyword evidence="8" id="KW-0411">Iron-sulfur</keyword>
<feature type="region of interest" description="Disordered" evidence="10">
    <location>
        <begin position="509"/>
        <end position="571"/>
    </location>
</feature>
<evidence type="ECO:0000256" key="9">
    <source>
        <dbReference type="SAM" id="Coils"/>
    </source>
</evidence>
<name>A0ABP0NKF7_9DINO</name>
<dbReference type="Gene3D" id="2.102.10.10">
    <property type="entry name" value="Rieske [2Fe-2S] iron-sulphur domain"/>
    <property type="match status" value="1"/>
</dbReference>
<evidence type="ECO:0000256" key="7">
    <source>
        <dbReference type="ARBA" id="ARBA00023004"/>
    </source>
</evidence>
<feature type="domain" description="Rieske" evidence="11">
    <location>
        <begin position="982"/>
        <end position="1083"/>
    </location>
</feature>
<feature type="compositionally biased region" description="Basic and acidic residues" evidence="10">
    <location>
        <begin position="647"/>
        <end position="657"/>
    </location>
</feature>